<feature type="compositionally biased region" description="Low complexity" evidence="11">
    <location>
        <begin position="215"/>
        <end position="237"/>
    </location>
</feature>
<feature type="region of interest" description="Disordered" evidence="11">
    <location>
        <begin position="166"/>
        <end position="249"/>
    </location>
</feature>
<evidence type="ECO:0000256" key="3">
    <source>
        <dbReference type="ARBA" id="ARBA00022490"/>
    </source>
</evidence>
<dbReference type="InterPro" id="IPR027059">
    <property type="entry name" value="Coatomer_dsu"/>
</dbReference>
<protein>
    <recommendedName>
        <fullName evidence="9">Coatomer subunit delta</fullName>
    </recommendedName>
</protein>
<dbReference type="Pfam" id="PF01217">
    <property type="entry name" value="Clat_adaptor_s"/>
    <property type="match status" value="1"/>
</dbReference>
<dbReference type="AlphaFoldDB" id="A0AAJ8KK05"/>
<dbReference type="InterPro" id="IPR036168">
    <property type="entry name" value="AP2_Mu_C_sf"/>
</dbReference>
<proteinExistence type="inferred from homology"/>
<evidence type="ECO:0000256" key="1">
    <source>
        <dbReference type="ARBA" id="ARBA00010516"/>
    </source>
</evidence>
<dbReference type="InterPro" id="IPR011012">
    <property type="entry name" value="Longin-like_dom_sf"/>
</dbReference>
<dbReference type="GO" id="GO:0015031">
    <property type="term" value="P:protein transport"/>
    <property type="evidence" value="ECO:0007669"/>
    <property type="project" value="UniProtKB-KW"/>
</dbReference>
<keyword evidence="5 9" id="KW-0653">Protein transport</keyword>
<dbReference type="EMBL" id="CP144531">
    <property type="protein sequence ID" value="WWC59088.1"/>
    <property type="molecule type" value="Genomic_DNA"/>
</dbReference>
<name>A0AAJ8KK05_9TREE</name>
<evidence type="ECO:0000256" key="2">
    <source>
        <dbReference type="ARBA" id="ARBA00022448"/>
    </source>
</evidence>
<dbReference type="Proteomes" id="UP000078595">
    <property type="component" value="Chromosome 2"/>
</dbReference>
<reference evidence="13" key="2">
    <citation type="submission" date="2024-02" db="EMBL/GenBank/DDBJ databases">
        <title>Comparative genomics of Cryptococcus and Kwoniella reveals pathogenesis evolution and contrasting modes of karyotype evolution via chromosome fusion or intercentromeric recombination.</title>
        <authorList>
            <person name="Coelho M.A."/>
            <person name="David-Palma M."/>
            <person name="Shea T."/>
            <person name="Bowers K."/>
            <person name="McGinley-Smith S."/>
            <person name="Mohammad A.W."/>
            <person name="Gnirke A."/>
            <person name="Yurkov A.M."/>
            <person name="Nowrousian M."/>
            <person name="Sun S."/>
            <person name="Cuomo C.A."/>
            <person name="Heitman J."/>
        </authorList>
    </citation>
    <scope>NUCLEOTIDE SEQUENCE</scope>
    <source>
        <strain evidence="13">CBS 10117</strain>
    </source>
</reference>
<keyword evidence="8 9" id="KW-0968">Cytoplasmic vesicle</keyword>
<evidence type="ECO:0000256" key="5">
    <source>
        <dbReference type="ARBA" id="ARBA00022927"/>
    </source>
</evidence>
<dbReference type="InterPro" id="IPR028565">
    <property type="entry name" value="MHD"/>
</dbReference>
<keyword evidence="7 9" id="KW-0472">Membrane</keyword>
<sequence>MVVLAASICTRSGKPLLSRQFRPMPRSRVDGLLAAFPKLIPVNSQHTTVETNDVRFVYQPFEELYVLLITNKGSNILQDIKTLSLLVRLISSLTPAMSEPAILHHAFDLLCAFDEVVSLGYKENVSLNHVRNVLEGESHEEKIQEIIARNKEAEAKEELKRRAKQLEMQRREQQRLAQATGGASRSGYGGGSGGMAGAYSSVPRYEAPQTEHRTPSPSITQSQSQPSKPKFSGSGMKLGKKGGKQSDLINAALGGEPDVEEDINYGQAEPEPEFPAETEVSADVLEKVEQDSIHVTIKEQLSLTLLRDGGLESFELKGDLDLRITDAAQSKIRLTLAPKDAYSELQFKQHPNVAKFSGSEKVIGLKDPSRSFPVGQGLGVLRWRMTGKDESHVPLNVTVWPQPRGDGTSDVAVEYELEAQHLTLRNVVISIPVPSGALPSVTGEADWRLSGNSFVWTIDTIDSENSNGSLEFRCQGDADAFFPVQVGFAASGSLADVEVAKAVLIEDGSEQAFSQERILTVDKYEIV</sequence>
<comment type="subunit">
    <text evidence="9">Oligomeric complex that consists of at least the alpha, beta, beta', gamma, delta, epsilon and zeta subunits.</text>
</comment>
<feature type="compositionally biased region" description="Gly residues" evidence="11">
    <location>
        <begin position="187"/>
        <end position="196"/>
    </location>
</feature>
<dbReference type="RefSeq" id="XP_018265854.2">
    <property type="nucleotide sequence ID" value="XM_018405573.2"/>
</dbReference>
<organism evidence="13 14">
    <name type="scientific">Kwoniella dejecticola CBS 10117</name>
    <dbReference type="NCBI Taxonomy" id="1296121"/>
    <lineage>
        <taxon>Eukaryota</taxon>
        <taxon>Fungi</taxon>
        <taxon>Dikarya</taxon>
        <taxon>Basidiomycota</taxon>
        <taxon>Agaricomycotina</taxon>
        <taxon>Tremellomycetes</taxon>
        <taxon>Tremellales</taxon>
        <taxon>Cryptococcaceae</taxon>
        <taxon>Kwoniella</taxon>
    </lineage>
</organism>
<evidence type="ECO:0000256" key="9">
    <source>
        <dbReference type="RuleBase" id="RU364018"/>
    </source>
</evidence>
<dbReference type="InterPro" id="IPR022775">
    <property type="entry name" value="AP_mu_sigma_su"/>
</dbReference>
<evidence type="ECO:0000259" key="12">
    <source>
        <dbReference type="PROSITE" id="PS51072"/>
    </source>
</evidence>
<reference evidence="13" key="1">
    <citation type="submission" date="2013-07" db="EMBL/GenBank/DDBJ databases">
        <authorList>
            <consortium name="The Broad Institute Genome Sequencing Platform"/>
            <person name="Cuomo C."/>
            <person name="Litvintseva A."/>
            <person name="Chen Y."/>
            <person name="Heitman J."/>
            <person name="Sun S."/>
            <person name="Springer D."/>
            <person name="Dromer F."/>
            <person name="Young S.K."/>
            <person name="Zeng Q."/>
            <person name="Gargeya S."/>
            <person name="Fitzgerald M."/>
            <person name="Abouelleil A."/>
            <person name="Alvarado L."/>
            <person name="Berlin A.M."/>
            <person name="Chapman S.B."/>
            <person name="Dewar J."/>
            <person name="Goldberg J."/>
            <person name="Griggs A."/>
            <person name="Gujja S."/>
            <person name="Hansen M."/>
            <person name="Howarth C."/>
            <person name="Imamovic A."/>
            <person name="Larimer J."/>
            <person name="McCowan C."/>
            <person name="Murphy C."/>
            <person name="Pearson M."/>
            <person name="Priest M."/>
            <person name="Roberts A."/>
            <person name="Saif S."/>
            <person name="Shea T."/>
            <person name="Sykes S."/>
            <person name="Wortman J."/>
            <person name="Nusbaum C."/>
            <person name="Birren B."/>
        </authorList>
    </citation>
    <scope>NUCLEOTIDE SEQUENCE</scope>
    <source>
        <strain evidence="13">CBS 10117</strain>
    </source>
</reference>
<dbReference type="SUPFAM" id="SSF64356">
    <property type="entry name" value="SNARE-like"/>
    <property type="match status" value="1"/>
</dbReference>
<dbReference type="GO" id="GO:0006890">
    <property type="term" value="P:retrograde vesicle-mediated transport, Golgi to endoplasmic reticulum"/>
    <property type="evidence" value="ECO:0007669"/>
    <property type="project" value="UniProtKB-UniRule"/>
</dbReference>
<evidence type="ECO:0000256" key="10">
    <source>
        <dbReference type="RuleBase" id="RU366052"/>
    </source>
</evidence>
<keyword evidence="2 9" id="KW-0813">Transport</keyword>
<dbReference type="GO" id="GO:0000139">
    <property type="term" value="C:Golgi membrane"/>
    <property type="evidence" value="ECO:0007669"/>
    <property type="project" value="UniProtKB-SubCell"/>
</dbReference>
<dbReference type="CDD" id="cd09254">
    <property type="entry name" value="AP_delta-COPI_MHD"/>
    <property type="match status" value="1"/>
</dbReference>
<feature type="compositionally biased region" description="Low complexity" evidence="11">
    <location>
        <begin position="175"/>
        <end position="186"/>
    </location>
</feature>
<keyword evidence="6 9" id="KW-0333">Golgi apparatus</keyword>
<dbReference type="Gene3D" id="2.60.40.1170">
    <property type="entry name" value="Mu homology domain, subdomain B"/>
    <property type="match status" value="2"/>
</dbReference>
<dbReference type="Pfam" id="PF00928">
    <property type="entry name" value="Adap_comp_sub"/>
    <property type="match status" value="1"/>
</dbReference>
<accession>A0AAJ8KK05</accession>
<dbReference type="FunFam" id="3.30.450.60:FF:000020">
    <property type="entry name" value="Coatomer subunit delta"/>
    <property type="match status" value="1"/>
</dbReference>
<dbReference type="PANTHER" id="PTHR10121">
    <property type="entry name" value="COATOMER SUBUNIT DELTA"/>
    <property type="match status" value="1"/>
</dbReference>
<evidence type="ECO:0000256" key="8">
    <source>
        <dbReference type="ARBA" id="ARBA00023329"/>
    </source>
</evidence>
<dbReference type="PROSITE" id="PS51072">
    <property type="entry name" value="MHD"/>
    <property type="match status" value="1"/>
</dbReference>
<keyword evidence="14" id="KW-1185">Reference proteome</keyword>
<evidence type="ECO:0000313" key="13">
    <source>
        <dbReference type="EMBL" id="WWC59088.1"/>
    </source>
</evidence>
<keyword evidence="3 9" id="KW-0963">Cytoplasm</keyword>
<evidence type="ECO:0000256" key="4">
    <source>
        <dbReference type="ARBA" id="ARBA00022892"/>
    </source>
</evidence>
<dbReference type="KEGG" id="kdj:28965927"/>
<comment type="subcellular location">
    <subcellularLocation>
        <location evidence="9 10">Cytoplasm</location>
    </subcellularLocation>
    <subcellularLocation>
        <location evidence="9 10">Cytoplasmic vesicle</location>
        <location evidence="9 10">COPI-coated vesicle membrane</location>
        <topology evidence="9 10">Peripheral membrane protein</topology>
        <orientation evidence="9 10">Cytoplasmic side</orientation>
    </subcellularLocation>
    <subcellularLocation>
        <location evidence="9 10">Golgi apparatus membrane</location>
        <topology evidence="9 10">Peripheral membrane protein</topology>
        <orientation evidence="9 10">Cytoplasmic side</orientation>
    </subcellularLocation>
</comment>
<dbReference type="PANTHER" id="PTHR10121:SF0">
    <property type="entry name" value="COATOMER SUBUNIT DELTA"/>
    <property type="match status" value="1"/>
</dbReference>
<comment type="similarity">
    <text evidence="1 9">Belongs to the adaptor complexes medium subunit family. Delta-COP subfamily.</text>
</comment>
<comment type="function">
    <text evidence="9">The coatomer is a cytosolic protein complex that binds to dilysine motifs and reversibly associates with Golgi non-clathrin-coated vesicles, which further mediate biosynthetic protein transport from the ER, via the Golgi up to the trans Golgi network. Coatomer complex is required for budding from Golgi membranes, and is essential for the retrograde Golgi-to-ER transport of dilysine-tagged proteins.</text>
</comment>
<evidence type="ECO:0000256" key="11">
    <source>
        <dbReference type="SAM" id="MobiDB-lite"/>
    </source>
</evidence>
<dbReference type="SUPFAM" id="SSF49447">
    <property type="entry name" value="Second domain of Mu2 adaptin subunit (ap50) of ap2 adaptor"/>
    <property type="match status" value="1"/>
</dbReference>
<dbReference type="Gene3D" id="3.30.450.60">
    <property type="match status" value="1"/>
</dbReference>
<dbReference type="GO" id="GO:0051645">
    <property type="term" value="P:Golgi localization"/>
    <property type="evidence" value="ECO:0007669"/>
    <property type="project" value="TreeGrafter"/>
</dbReference>
<gene>
    <name evidence="13" type="ORF">I303_101636</name>
</gene>
<evidence type="ECO:0000313" key="14">
    <source>
        <dbReference type="Proteomes" id="UP000078595"/>
    </source>
</evidence>
<dbReference type="CDD" id="cd14830">
    <property type="entry name" value="Delta_COP_N"/>
    <property type="match status" value="1"/>
</dbReference>
<dbReference type="GO" id="GO:0006888">
    <property type="term" value="P:endoplasmic reticulum to Golgi vesicle-mediated transport"/>
    <property type="evidence" value="ECO:0007669"/>
    <property type="project" value="TreeGrafter"/>
</dbReference>
<feature type="domain" description="MHD" evidence="12">
    <location>
        <begin position="290"/>
        <end position="527"/>
    </location>
</feature>
<dbReference type="GO" id="GO:0030126">
    <property type="term" value="C:COPI vesicle coat"/>
    <property type="evidence" value="ECO:0007669"/>
    <property type="project" value="UniProtKB-UniRule"/>
</dbReference>
<evidence type="ECO:0000256" key="7">
    <source>
        <dbReference type="ARBA" id="ARBA00023136"/>
    </source>
</evidence>
<evidence type="ECO:0000256" key="6">
    <source>
        <dbReference type="ARBA" id="ARBA00023034"/>
    </source>
</evidence>
<dbReference type="GeneID" id="28965927"/>
<keyword evidence="4 9" id="KW-0931">ER-Golgi transport</keyword>